<feature type="coiled-coil region" evidence="1">
    <location>
        <begin position="60"/>
        <end position="94"/>
    </location>
</feature>
<dbReference type="PANTHER" id="PTHR39555">
    <property type="entry name" value="FIMBRIAL ASSEMBLY PROTEIN PILO-LIKE PROTEIN-RELATED"/>
    <property type="match status" value="1"/>
</dbReference>
<dbReference type="InterPro" id="IPR007445">
    <property type="entry name" value="PilO"/>
</dbReference>
<keyword evidence="4" id="KW-1185">Reference proteome</keyword>
<dbReference type="OrthoDB" id="9802133at2"/>
<accession>A0A662ZK63</accession>
<evidence type="ECO:0000256" key="2">
    <source>
        <dbReference type="SAM" id="Phobius"/>
    </source>
</evidence>
<dbReference type="Gene3D" id="3.30.70.60">
    <property type="match status" value="1"/>
</dbReference>
<name>A0A662ZK63_9GAMM</name>
<dbReference type="AlphaFoldDB" id="A0A662ZK63"/>
<proteinExistence type="predicted"/>
<dbReference type="GO" id="GO:0043107">
    <property type="term" value="P:type IV pilus-dependent motility"/>
    <property type="evidence" value="ECO:0007669"/>
    <property type="project" value="InterPro"/>
</dbReference>
<evidence type="ECO:0000313" key="4">
    <source>
        <dbReference type="Proteomes" id="UP000243745"/>
    </source>
</evidence>
<dbReference type="GO" id="GO:0043683">
    <property type="term" value="P:type IV pilus assembly"/>
    <property type="evidence" value="ECO:0007669"/>
    <property type="project" value="InterPro"/>
</dbReference>
<protein>
    <submittedName>
        <fullName evidence="3">Pilus assembly protein, PilO</fullName>
    </submittedName>
</protein>
<feature type="transmembrane region" description="Helical" evidence="2">
    <location>
        <begin position="21"/>
        <end position="42"/>
    </location>
</feature>
<dbReference type="Pfam" id="PF04350">
    <property type="entry name" value="PilO"/>
    <property type="match status" value="1"/>
</dbReference>
<evidence type="ECO:0000256" key="1">
    <source>
        <dbReference type="SAM" id="Coils"/>
    </source>
</evidence>
<dbReference type="Gene3D" id="1.10.287.540">
    <property type="entry name" value="Helix hairpin bin"/>
    <property type="match status" value="1"/>
</dbReference>
<dbReference type="InterPro" id="IPR014717">
    <property type="entry name" value="Transl_elong_EF1B/ribsomal_bS6"/>
</dbReference>
<keyword evidence="2" id="KW-0812">Transmembrane</keyword>
<dbReference type="RefSeq" id="WP_093142961.1">
    <property type="nucleotide sequence ID" value="NZ_FOXF01000039.1"/>
</dbReference>
<sequence length="242" mass="27061">MASNLGVGDFDVSRIETWPQVLRYLTGFLLVAAIVGGSFVALNMEQLEEIEKKENIETDLRKQFDEKAKMAVNLEQYKEQIVELESLLDAQLRQLPNSNEVANLLDDISFIAQDNGLNLISIKWESEIVQDIYTELPMSIFVTGTYQQLGSFAADVAALPRIVTIDKFSLKHVDTTKAKAVKASEERPKDGNVTTISTQEAQPAVSDGELLEMNMLAKTFRYNNVVQKKGSDRSSRRNKGGR</sequence>
<keyword evidence="2" id="KW-0472">Membrane</keyword>
<dbReference type="Proteomes" id="UP000243745">
    <property type="component" value="Unassembled WGS sequence"/>
</dbReference>
<dbReference type="PANTHER" id="PTHR39555:SF1">
    <property type="entry name" value="TYPE IV PILUS INNER MEMBRANE COMPONENT PILO"/>
    <property type="match status" value="1"/>
</dbReference>
<keyword evidence="1" id="KW-0175">Coiled coil</keyword>
<dbReference type="EMBL" id="FOXF01000039">
    <property type="protein sequence ID" value="SFP58272.1"/>
    <property type="molecule type" value="Genomic_DNA"/>
</dbReference>
<keyword evidence="2" id="KW-1133">Transmembrane helix</keyword>
<evidence type="ECO:0000313" key="3">
    <source>
        <dbReference type="EMBL" id="SFP58272.1"/>
    </source>
</evidence>
<dbReference type="PIRSF" id="PIRSF016482">
    <property type="entry name" value="PilO"/>
    <property type="match status" value="1"/>
</dbReference>
<organism evidence="3 4">
    <name type="scientific">Ruminobacter amylophilus</name>
    <dbReference type="NCBI Taxonomy" id="867"/>
    <lineage>
        <taxon>Bacteria</taxon>
        <taxon>Pseudomonadati</taxon>
        <taxon>Pseudomonadota</taxon>
        <taxon>Gammaproteobacteria</taxon>
        <taxon>Aeromonadales</taxon>
        <taxon>Succinivibrionaceae</taxon>
        <taxon>Ruminobacter</taxon>
    </lineage>
</organism>
<reference evidence="3 4" key="1">
    <citation type="submission" date="2016-10" db="EMBL/GenBank/DDBJ databases">
        <authorList>
            <person name="Varghese N."/>
            <person name="Submissions S."/>
        </authorList>
    </citation>
    <scope>NUCLEOTIDE SEQUENCE [LARGE SCALE GENOMIC DNA]</scope>
    <source>
        <strain evidence="3 4">DSM 1361</strain>
    </source>
</reference>
<gene>
    <name evidence="3" type="ORF">SAMN02910344_01787</name>
</gene>